<proteinExistence type="inferred from homology"/>
<evidence type="ECO:0000256" key="14">
    <source>
        <dbReference type="ARBA" id="ARBA00049882"/>
    </source>
</evidence>
<dbReference type="Ensembl" id="ENSPNAT00000013432.2">
    <property type="protein sequence ID" value="ENSPNAP00000023124.1"/>
    <property type="gene ID" value="ENSPNAG00000000391.2"/>
</dbReference>
<dbReference type="PANTHER" id="PTHR11530:SF11">
    <property type="entry name" value="D-ASPARTATE OXIDASE"/>
    <property type="match status" value="1"/>
</dbReference>
<reference evidence="17" key="2">
    <citation type="submission" date="2025-08" db="UniProtKB">
        <authorList>
            <consortium name="Ensembl"/>
        </authorList>
    </citation>
    <scope>IDENTIFICATION</scope>
</reference>
<accession>A0A3B4DJL5</accession>
<feature type="binding site" evidence="15">
    <location>
        <position position="166"/>
    </location>
    <ligand>
        <name>FAD</name>
        <dbReference type="ChEBI" id="CHEBI:57692"/>
    </ligand>
</feature>
<comment type="similarity">
    <text evidence="4">Belongs to the DAMOX/DASOX family.</text>
</comment>
<dbReference type="FunFam" id="3.30.9.10:FF:000004">
    <property type="entry name" value="D-amino-acid oxidase"/>
    <property type="match status" value="1"/>
</dbReference>
<dbReference type="InterPro" id="IPR006181">
    <property type="entry name" value="D-amino_acid_oxidase_CS"/>
</dbReference>
<evidence type="ECO:0000256" key="3">
    <source>
        <dbReference type="ARBA" id="ARBA00004514"/>
    </source>
</evidence>
<comment type="function">
    <text evidence="12">Selectively catalyzes the oxidative deamination of acidic amino acids. Suppresses the level of D-aspartate in the brain, an amino acid that can act as an agonist for glutamate receptors. Protects the organism from the toxicity of D-amino acids. May also function in the intestine.</text>
</comment>
<dbReference type="GO" id="GO:0008445">
    <property type="term" value="F:D-aspartate oxidase activity"/>
    <property type="evidence" value="ECO:0007669"/>
    <property type="project" value="UniProtKB-EC"/>
</dbReference>
<feature type="binding site" evidence="15">
    <location>
        <position position="223"/>
    </location>
    <ligand>
        <name>D-dopa</name>
        <dbReference type="ChEBI" id="CHEBI:149689"/>
    </ligand>
</feature>
<evidence type="ECO:0000256" key="2">
    <source>
        <dbReference type="ARBA" id="ARBA00004253"/>
    </source>
</evidence>
<dbReference type="RefSeq" id="XP_017555412.1">
    <property type="nucleotide sequence ID" value="XM_017699923.2"/>
</dbReference>
<dbReference type="OMA" id="DLWELQP"/>
<dbReference type="SUPFAM" id="SSF51971">
    <property type="entry name" value="Nucleotide-binding domain"/>
    <property type="match status" value="1"/>
</dbReference>
<dbReference type="Pfam" id="PF01266">
    <property type="entry name" value="DAO"/>
    <property type="match status" value="1"/>
</dbReference>
<feature type="binding site" evidence="15">
    <location>
        <begin position="43"/>
        <end position="44"/>
    </location>
    <ligand>
        <name>FAD</name>
        <dbReference type="ChEBI" id="CHEBI:57692"/>
    </ligand>
</feature>
<evidence type="ECO:0000259" key="16">
    <source>
        <dbReference type="Pfam" id="PF01266"/>
    </source>
</evidence>
<dbReference type="SUPFAM" id="SSF54373">
    <property type="entry name" value="FAD-linked reductases, C-terminal domain"/>
    <property type="match status" value="1"/>
</dbReference>
<evidence type="ECO:0000256" key="8">
    <source>
        <dbReference type="ARBA" id="ARBA00023002"/>
    </source>
</evidence>
<evidence type="ECO:0000256" key="5">
    <source>
        <dbReference type="ARBA" id="ARBA00022490"/>
    </source>
</evidence>
<evidence type="ECO:0000256" key="12">
    <source>
        <dbReference type="ARBA" id="ARBA00046214"/>
    </source>
</evidence>
<dbReference type="AlphaFoldDB" id="A0A3B4DJL5"/>
<dbReference type="GO" id="GO:0005782">
    <property type="term" value="C:peroxisomal matrix"/>
    <property type="evidence" value="ECO:0007669"/>
    <property type="project" value="UniProtKB-SubCell"/>
</dbReference>
<dbReference type="GeneID" id="108428702"/>
<keyword evidence="7 15" id="KW-0274">FAD</keyword>
<dbReference type="STRING" id="42514.ENSPNAP00000023124"/>
<dbReference type="InterPro" id="IPR006076">
    <property type="entry name" value="FAD-dep_OxRdtase"/>
</dbReference>
<dbReference type="PIRSF" id="PIRSF000189">
    <property type="entry name" value="D-aa_oxidase"/>
    <property type="match status" value="1"/>
</dbReference>
<evidence type="ECO:0000256" key="10">
    <source>
        <dbReference type="ARBA" id="ARBA00044520"/>
    </source>
</evidence>
<comment type="catalytic activity">
    <reaction evidence="13">
        <text>D-aspartate + O2 + H2O = oxaloacetate + H2O2 + NH4(+)</text>
        <dbReference type="Rhea" id="RHEA:12512"/>
        <dbReference type="ChEBI" id="CHEBI:15377"/>
        <dbReference type="ChEBI" id="CHEBI:15379"/>
        <dbReference type="ChEBI" id="CHEBI:16240"/>
        <dbReference type="ChEBI" id="CHEBI:16452"/>
        <dbReference type="ChEBI" id="CHEBI:28938"/>
        <dbReference type="ChEBI" id="CHEBI:29990"/>
        <dbReference type="EC" id="1.4.3.1"/>
    </reaction>
    <physiologicalReaction direction="left-to-right" evidence="13">
        <dbReference type="Rhea" id="RHEA:12513"/>
    </physiologicalReaction>
</comment>
<dbReference type="OrthoDB" id="2015447at2759"/>
<dbReference type="Gene3D" id="3.30.9.10">
    <property type="entry name" value="D-Amino Acid Oxidase, subunit A, domain 2"/>
    <property type="match status" value="1"/>
</dbReference>
<keyword evidence="8" id="KW-0560">Oxidoreductase</keyword>
<dbReference type="Proteomes" id="UP001501920">
    <property type="component" value="Chromosome 10"/>
</dbReference>
<comment type="catalytic activity">
    <reaction evidence="14">
        <text>D-glutamate + O2 + H2O = 2-oxoglutarate + H2O2 + NH4(+)</text>
        <dbReference type="Rhea" id="RHEA:10028"/>
        <dbReference type="ChEBI" id="CHEBI:15377"/>
        <dbReference type="ChEBI" id="CHEBI:15379"/>
        <dbReference type="ChEBI" id="CHEBI:16240"/>
        <dbReference type="ChEBI" id="CHEBI:16810"/>
        <dbReference type="ChEBI" id="CHEBI:28938"/>
        <dbReference type="ChEBI" id="CHEBI:29986"/>
    </reaction>
    <physiologicalReaction direction="left-to-right" evidence="14">
        <dbReference type="Rhea" id="RHEA:10029"/>
    </physiologicalReaction>
</comment>
<evidence type="ECO:0000256" key="7">
    <source>
        <dbReference type="ARBA" id="ARBA00022827"/>
    </source>
</evidence>
<dbReference type="GO" id="GO:0071949">
    <property type="term" value="F:FAD binding"/>
    <property type="evidence" value="ECO:0007669"/>
    <property type="project" value="InterPro"/>
</dbReference>
<evidence type="ECO:0000313" key="18">
    <source>
        <dbReference type="Proteomes" id="UP001501920"/>
    </source>
</evidence>
<dbReference type="GeneTree" id="ENSGT00390000018635"/>
<dbReference type="RefSeq" id="XP_017555413.1">
    <property type="nucleotide sequence ID" value="XM_017699924.2"/>
</dbReference>
<evidence type="ECO:0000256" key="6">
    <source>
        <dbReference type="ARBA" id="ARBA00022630"/>
    </source>
</evidence>
<organism evidence="17 18">
    <name type="scientific">Pygocentrus nattereri</name>
    <name type="common">Red-bellied piranha</name>
    <dbReference type="NCBI Taxonomy" id="42514"/>
    <lineage>
        <taxon>Eukaryota</taxon>
        <taxon>Metazoa</taxon>
        <taxon>Chordata</taxon>
        <taxon>Craniata</taxon>
        <taxon>Vertebrata</taxon>
        <taxon>Euteleostomi</taxon>
        <taxon>Actinopterygii</taxon>
        <taxon>Neopterygii</taxon>
        <taxon>Teleostei</taxon>
        <taxon>Ostariophysi</taxon>
        <taxon>Characiformes</taxon>
        <taxon>Characoidei</taxon>
        <taxon>Pygocentrus</taxon>
    </lineage>
</organism>
<dbReference type="GO" id="GO:0019478">
    <property type="term" value="P:D-amino acid catabolic process"/>
    <property type="evidence" value="ECO:0007669"/>
    <property type="project" value="UniProtKB-ARBA"/>
</dbReference>
<dbReference type="Gene3D" id="3.40.50.720">
    <property type="entry name" value="NAD(P)-binding Rossmann-like Domain"/>
    <property type="match status" value="1"/>
</dbReference>
<evidence type="ECO:0000313" key="17">
    <source>
        <dbReference type="Ensembl" id="ENSPNAP00000023124.1"/>
    </source>
</evidence>
<evidence type="ECO:0000256" key="13">
    <source>
        <dbReference type="ARBA" id="ARBA00047522"/>
    </source>
</evidence>
<dbReference type="PANTHER" id="PTHR11530">
    <property type="entry name" value="D-AMINO ACID OXIDASE"/>
    <property type="match status" value="1"/>
</dbReference>
<dbReference type="EC" id="1.4.3.1" evidence="10"/>
<dbReference type="GO" id="GO:0005829">
    <property type="term" value="C:cytosol"/>
    <property type="evidence" value="ECO:0007669"/>
    <property type="project" value="UniProtKB-SubCell"/>
</dbReference>
<feature type="domain" description="FAD dependent oxidoreductase" evidence="16">
    <location>
        <begin position="5"/>
        <end position="319"/>
    </location>
</feature>
<evidence type="ECO:0000256" key="11">
    <source>
        <dbReference type="ARBA" id="ARBA00044541"/>
    </source>
</evidence>
<evidence type="ECO:0000256" key="1">
    <source>
        <dbReference type="ARBA" id="ARBA00001974"/>
    </source>
</evidence>
<evidence type="ECO:0000256" key="9">
    <source>
        <dbReference type="ARBA" id="ARBA00023140"/>
    </source>
</evidence>
<comment type="subcellular location">
    <subcellularLocation>
        <location evidence="3">Cytoplasm</location>
        <location evidence="3">Cytosol</location>
    </subcellularLocation>
    <subcellularLocation>
        <location evidence="2">Peroxisome matrix</location>
    </subcellularLocation>
</comment>
<feature type="binding site" evidence="15">
    <location>
        <position position="308"/>
    </location>
    <ligand>
        <name>D-dopa</name>
        <dbReference type="ChEBI" id="CHEBI:149689"/>
    </ligand>
</feature>
<reference evidence="17 18" key="1">
    <citation type="submission" date="2020-10" db="EMBL/GenBank/DDBJ databases">
        <title>Pygocentrus nattereri (red-bellied piranha) genome, fPygNat1, primary haplotype.</title>
        <authorList>
            <person name="Myers G."/>
            <person name="Meyer A."/>
            <person name="Karagic N."/>
            <person name="Pippel M."/>
            <person name="Winkler S."/>
            <person name="Tracey A."/>
            <person name="Wood J."/>
            <person name="Formenti G."/>
            <person name="Howe K."/>
            <person name="Fedrigo O."/>
            <person name="Jarvis E.D."/>
        </authorList>
    </citation>
    <scope>NUCLEOTIDE SEQUENCE [LARGE SCALE GENOMIC DNA]</scope>
</reference>
<name>A0A3B4DJL5_PYGNA</name>
<dbReference type="GO" id="GO:0006533">
    <property type="term" value="P:L-aspartate catabolic process"/>
    <property type="evidence" value="ECO:0007669"/>
    <property type="project" value="TreeGrafter"/>
</dbReference>
<keyword evidence="6" id="KW-0285">Flavoprotein</keyword>
<reference evidence="17" key="3">
    <citation type="submission" date="2025-09" db="UniProtKB">
        <authorList>
            <consortium name="Ensembl"/>
        </authorList>
    </citation>
    <scope>IDENTIFICATION</scope>
</reference>
<dbReference type="PROSITE" id="PS00677">
    <property type="entry name" value="DAO"/>
    <property type="match status" value="1"/>
</dbReference>
<keyword evidence="18" id="KW-1185">Reference proteome</keyword>
<evidence type="ECO:0000256" key="4">
    <source>
        <dbReference type="ARBA" id="ARBA00006730"/>
    </source>
</evidence>
<evidence type="ECO:0000256" key="15">
    <source>
        <dbReference type="PIRSR" id="PIRSR000189-1"/>
    </source>
</evidence>
<feature type="binding site" evidence="15">
    <location>
        <position position="278"/>
    </location>
    <ligand>
        <name>D-dopa</name>
        <dbReference type="ChEBI" id="CHEBI:149689"/>
    </ligand>
</feature>
<dbReference type="InterPro" id="IPR023209">
    <property type="entry name" value="DAO"/>
</dbReference>
<protein>
    <recommendedName>
        <fullName evidence="11">D-aspartate oxidase</fullName>
        <ecNumber evidence="10">1.4.3.1</ecNumber>
    </recommendedName>
</protein>
<keyword evidence="5" id="KW-0963">Cytoplasm</keyword>
<sequence length="338" mass="37984">MNTVKVAVIGAGVIGLSTAVCLAEALPYCSVKILAEKFSPDTTSDGAAGILMPKVFPDIPVERQRRWFKETFAHLQSIVESPEAPEAGVYLSSGYHIFKEVPTDPNPYWTDFVFGFRTMTVHEMKRFPKHNFGQAFTTIKCECSRYLPWLEKRFRKAGGQIKCEKVTDLQQLIPHYDVIVNCSGLGSHHLVGDEGVYPVRGQILKVHATWLKNFIRDGDGKTYIYPGIDHVTLGGTRQKDDWRLEVDKGDSEGIMERCSQLEPSLQKAQVLEEWVGLRPGRRNLCVEREWLQAQDHQVLLVHNYGHGGCGISLSWGSALDVVGLVRKSLHEKPLRAKL</sequence>
<keyword evidence="9" id="KW-0576">Peroxisome</keyword>
<comment type="cofactor">
    <cofactor evidence="1 15">
        <name>FAD</name>
        <dbReference type="ChEBI" id="CHEBI:57692"/>
    </cofactor>
</comment>